<name>A0A9W9DLX1_9AGAR</name>
<gene>
    <name evidence="2" type="ORF">C8J55DRAFT_490291</name>
</gene>
<protein>
    <recommendedName>
        <fullName evidence="4">Chromo domain-containing protein</fullName>
    </recommendedName>
</protein>
<evidence type="ECO:0008006" key="4">
    <source>
        <dbReference type="Google" id="ProtNLM"/>
    </source>
</evidence>
<feature type="compositionally biased region" description="Polar residues" evidence="1">
    <location>
        <begin position="156"/>
        <end position="170"/>
    </location>
</feature>
<dbReference type="Proteomes" id="UP001150238">
    <property type="component" value="Unassembled WGS sequence"/>
</dbReference>
<dbReference type="Gene3D" id="2.40.50.40">
    <property type="match status" value="1"/>
</dbReference>
<reference evidence="2" key="2">
    <citation type="journal article" date="2023" name="Proc. Natl. Acad. Sci. U.S.A.">
        <title>A global phylogenomic analysis of the shiitake genus Lentinula.</title>
        <authorList>
            <person name="Sierra-Patev S."/>
            <person name="Min B."/>
            <person name="Naranjo-Ortiz M."/>
            <person name="Looney B."/>
            <person name="Konkel Z."/>
            <person name="Slot J.C."/>
            <person name="Sakamoto Y."/>
            <person name="Steenwyk J.L."/>
            <person name="Rokas A."/>
            <person name="Carro J."/>
            <person name="Camarero S."/>
            <person name="Ferreira P."/>
            <person name="Molpeceres G."/>
            <person name="Ruiz-Duenas F.J."/>
            <person name="Serrano A."/>
            <person name="Henrissat B."/>
            <person name="Drula E."/>
            <person name="Hughes K.W."/>
            <person name="Mata J.L."/>
            <person name="Ishikawa N.K."/>
            <person name="Vargas-Isla R."/>
            <person name="Ushijima S."/>
            <person name="Smith C.A."/>
            <person name="Donoghue J."/>
            <person name="Ahrendt S."/>
            <person name="Andreopoulos W."/>
            <person name="He G."/>
            <person name="LaButti K."/>
            <person name="Lipzen A."/>
            <person name="Ng V."/>
            <person name="Riley R."/>
            <person name="Sandor L."/>
            <person name="Barry K."/>
            <person name="Martinez A.T."/>
            <person name="Xiao Y."/>
            <person name="Gibbons J.G."/>
            <person name="Terashima K."/>
            <person name="Grigoriev I.V."/>
            <person name="Hibbett D."/>
        </authorList>
    </citation>
    <scope>NUCLEOTIDE SEQUENCE</scope>
    <source>
        <strain evidence="2">Sp2 HRB7682 ss15</strain>
    </source>
</reference>
<organism evidence="2 3">
    <name type="scientific">Lentinula lateritia</name>
    <dbReference type="NCBI Taxonomy" id="40482"/>
    <lineage>
        <taxon>Eukaryota</taxon>
        <taxon>Fungi</taxon>
        <taxon>Dikarya</taxon>
        <taxon>Basidiomycota</taxon>
        <taxon>Agaricomycotina</taxon>
        <taxon>Agaricomycetes</taxon>
        <taxon>Agaricomycetidae</taxon>
        <taxon>Agaricales</taxon>
        <taxon>Marasmiineae</taxon>
        <taxon>Omphalotaceae</taxon>
        <taxon>Lentinula</taxon>
    </lineage>
</organism>
<proteinExistence type="predicted"/>
<feature type="region of interest" description="Disordered" evidence="1">
    <location>
        <begin position="147"/>
        <end position="178"/>
    </location>
</feature>
<evidence type="ECO:0000256" key="1">
    <source>
        <dbReference type="SAM" id="MobiDB-lite"/>
    </source>
</evidence>
<comment type="caution">
    <text evidence="2">The sequence shown here is derived from an EMBL/GenBank/DDBJ whole genome shotgun (WGS) entry which is preliminary data.</text>
</comment>
<reference evidence="2" key="1">
    <citation type="submission" date="2022-08" db="EMBL/GenBank/DDBJ databases">
        <authorList>
            <consortium name="DOE Joint Genome Institute"/>
            <person name="Min B."/>
            <person name="Riley R."/>
            <person name="Sierra-Patev S."/>
            <person name="Naranjo-Ortiz M."/>
            <person name="Looney B."/>
            <person name="Konkel Z."/>
            <person name="Slot J.C."/>
            <person name="Sakamoto Y."/>
            <person name="Steenwyk J.L."/>
            <person name="Rokas A."/>
            <person name="Carro J."/>
            <person name="Camarero S."/>
            <person name="Ferreira P."/>
            <person name="Molpeceres G."/>
            <person name="Ruiz-Duenas F.J."/>
            <person name="Serrano A."/>
            <person name="Henrissat B."/>
            <person name="Drula E."/>
            <person name="Hughes K.W."/>
            <person name="Mata J.L."/>
            <person name="Ishikawa N.K."/>
            <person name="Vargas-Isla R."/>
            <person name="Ushijima S."/>
            <person name="Smith C.A."/>
            <person name="Ahrendt S."/>
            <person name="Andreopoulos W."/>
            <person name="He G."/>
            <person name="Labutti K."/>
            <person name="Lipzen A."/>
            <person name="Ng V."/>
            <person name="Sandor L."/>
            <person name="Barry K."/>
            <person name="Martinez A.T."/>
            <person name="Xiao Y."/>
            <person name="Gibbons J.G."/>
            <person name="Terashima K."/>
            <person name="Hibbett D.S."/>
            <person name="Grigoriev I.V."/>
        </authorList>
    </citation>
    <scope>NUCLEOTIDE SEQUENCE</scope>
    <source>
        <strain evidence="2">Sp2 HRB7682 ss15</strain>
    </source>
</reference>
<evidence type="ECO:0000313" key="3">
    <source>
        <dbReference type="Proteomes" id="UP001150238"/>
    </source>
</evidence>
<dbReference type="AlphaFoldDB" id="A0A9W9DLX1"/>
<evidence type="ECO:0000313" key="2">
    <source>
        <dbReference type="EMBL" id="KAJ4476021.1"/>
    </source>
</evidence>
<sequence length="221" mass="25510">MNPPVRTVRASAGCCLQENLLSAYSIFWFRTMKRVIRTRTRKATKATKKKRKEESFATYEVGFIRTATKINSEDGVIWKYLIHWKGWLEETNEPAYALRYAGDALTLFWINVENPHDIYYDEDVDTVVLPNQTYIDHNMIRNTVDKSEDDIDLPPTYSQNKITTTSSNPGPTGFDGPSQETILIDPKTLWLPPDRLGFDCKNWRLLYQVNLSPFMCTSGLI</sequence>
<accession>A0A9W9DLX1</accession>
<dbReference type="EMBL" id="JANVFS010000021">
    <property type="protein sequence ID" value="KAJ4476021.1"/>
    <property type="molecule type" value="Genomic_DNA"/>
</dbReference>